<dbReference type="EMBL" id="JABDJR010000502">
    <property type="protein sequence ID" value="NNF07583.1"/>
    <property type="molecule type" value="Genomic_DNA"/>
</dbReference>
<dbReference type="Proteomes" id="UP000547674">
    <property type="component" value="Unassembled WGS sequence"/>
</dbReference>
<gene>
    <name evidence="1" type="ORF">HKN21_12545</name>
</gene>
<comment type="caution">
    <text evidence="1">The sequence shown here is derived from an EMBL/GenBank/DDBJ whole genome shotgun (WGS) entry which is preliminary data.</text>
</comment>
<evidence type="ECO:0000313" key="2">
    <source>
        <dbReference type="Proteomes" id="UP000547674"/>
    </source>
</evidence>
<accession>A0A7Y2H3C2</accession>
<name>A0A7Y2H3C2_UNCEI</name>
<dbReference type="AlphaFoldDB" id="A0A7Y2H3C2"/>
<sequence>MRNTKRKTSILNMALAVAVLAGILTATPGAVPFAWSNATMNYPEPPADAQELPLLKWRTLNRTLYDPRIKMEFPDEVQSFHRQRVRIEGYLMKPLRNQDKEDLWVLGVNPINFHCGPSDMTFLVQMHLPGFSYSEWPDLPVEVTGTFFVSPTPWDYTPIYYLFGESWRPLRRWIQEFPGAEDAERTNYAGDDH</sequence>
<organism evidence="1 2">
    <name type="scientific">Eiseniibacteriota bacterium</name>
    <dbReference type="NCBI Taxonomy" id="2212470"/>
    <lineage>
        <taxon>Bacteria</taxon>
        <taxon>Candidatus Eiseniibacteriota</taxon>
    </lineage>
</organism>
<evidence type="ECO:0008006" key="3">
    <source>
        <dbReference type="Google" id="ProtNLM"/>
    </source>
</evidence>
<protein>
    <recommendedName>
        <fullName evidence="3">DUF3299 domain-containing protein</fullName>
    </recommendedName>
</protein>
<evidence type="ECO:0000313" key="1">
    <source>
        <dbReference type="EMBL" id="NNF07583.1"/>
    </source>
</evidence>
<reference evidence="1 2" key="1">
    <citation type="submission" date="2020-03" db="EMBL/GenBank/DDBJ databases">
        <title>Metabolic flexibility allows generalist bacteria to become dominant in a frequently disturbed ecosystem.</title>
        <authorList>
            <person name="Chen Y.-J."/>
            <person name="Leung P.M."/>
            <person name="Bay S.K."/>
            <person name="Hugenholtz P."/>
            <person name="Kessler A.J."/>
            <person name="Shelley G."/>
            <person name="Waite D.W."/>
            <person name="Cook P.L."/>
            <person name="Greening C."/>
        </authorList>
    </citation>
    <scope>NUCLEOTIDE SEQUENCE [LARGE SCALE GENOMIC DNA]</scope>
    <source>
        <strain evidence="1">SS_bin_28</strain>
    </source>
</reference>
<proteinExistence type="predicted"/>